<dbReference type="EMBL" id="LXTC01000005">
    <property type="protein sequence ID" value="OBA19792.1"/>
    <property type="molecule type" value="Genomic_DNA"/>
</dbReference>
<keyword evidence="2" id="KW-1185">Reference proteome</keyword>
<feature type="non-terminal residue" evidence="1">
    <location>
        <position position="114"/>
    </location>
</feature>
<evidence type="ECO:0000313" key="1">
    <source>
        <dbReference type="EMBL" id="OBA19792.1"/>
    </source>
</evidence>
<feature type="non-terminal residue" evidence="1">
    <location>
        <position position="1"/>
    </location>
</feature>
<organism evidence="1 2">
    <name type="scientific">Metschnikowia bicuspidata var. bicuspidata NRRL YB-4993</name>
    <dbReference type="NCBI Taxonomy" id="869754"/>
    <lineage>
        <taxon>Eukaryota</taxon>
        <taxon>Fungi</taxon>
        <taxon>Dikarya</taxon>
        <taxon>Ascomycota</taxon>
        <taxon>Saccharomycotina</taxon>
        <taxon>Pichiomycetes</taxon>
        <taxon>Metschnikowiaceae</taxon>
        <taxon>Metschnikowia</taxon>
    </lineage>
</organism>
<reference evidence="1 2" key="1">
    <citation type="submission" date="2016-05" db="EMBL/GenBank/DDBJ databases">
        <title>Comparative genomics of biotechnologically important yeasts.</title>
        <authorList>
            <consortium name="DOE Joint Genome Institute"/>
            <person name="Riley R."/>
            <person name="Haridas S."/>
            <person name="Wolfe K.H."/>
            <person name="Lopes M.R."/>
            <person name="Hittinger C.T."/>
            <person name="Goker M."/>
            <person name="Salamov A."/>
            <person name="Wisecaver J."/>
            <person name="Long T.M."/>
            <person name="Aerts A.L."/>
            <person name="Barry K."/>
            <person name="Choi C."/>
            <person name="Clum A."/>
            <person name="Coughlan A.Y."/>
            <person name="Deshpande S."/>
            <person name="Douglass A.P."/>
            <person name="Hanson S.J."/>
            <person name="Klenk H.-P."/>
            <person name="LaButti K."/>
            <person name="Lapidus A."/>
            <person name="Lindquist E."/>
            <person name="Lipzen A."/>
            <person name="Meier-kolthoff J.P."/>
            <person name="Ohm R.A."/>
            <person name="Otillar R.P."/>
            <person name="Pangilinan J."/>
            <person name="Peng Y."/>
            <person name="Rokas A."/>
            <person name="Rosa C.A."/>
            <person name="Scheuner C."/>
            <person name="Sibirny A.A."/>
            <person name="Slot J.C."/>
            <person name="Stielow J.B."/>
            <person name="Sun H."/>
            <person name="Kurtzman C.P."/>
            <person name="Blackwell M."/>
            <person name="Grigoriev I.V."/>
            <person name="Jeffries T.W."/>
        </authorList>
    </citation>
    <scope>NUCLEOTIDE SEQUENCE [LARGE SCALE GENOMIC DNA]</scope>
    <source>
        <strain evidence="1 2">NRRL YB-4993</strain>
    </source>
</reference>
<evidence type="ECO:0000313" key="2">
    <source>
        <dbReference type="Proteomes" id="UP000092555"/>
    </source>
</evidence>
<dbReference type="AlphaFoldDB" id="A0A1A0H7B8"/>
<gene>
    <name evidence="1" type="ORF">METBIDRAFT_32862</name>
</gene>
<dbReference type="RefSeq" id="XP_018710317.1">
    <property type="nucleotide sequence ID" value="XM_018856148.1"/>
</dbReference>
<accession>A0A1A0H7B8</accession>
<sequence length="114" mass="13186">IHHFNYGSYVPRRTLPSDTADFQCHLCTEQIHNNGDATDAFLSHIYNNCETSKYWWQELKFTKPMSLNSMLAPADNSLENLTKLNWFVTTIFKVYTRRRGESQEVGSLSPLQPA</sequence>
<dbReference type="GeneID" id="30029124"/>
<dbReference type="Proteomes" id="UP000092555">
    <property type="component" value="Unassembled WGS sequence"/>
</dbReference>
<comment type="caution">
    <text evidence="1">The sequence shown here is derived from an EMBL/GenBank/DDBJ whole genome shotgun (WGS) entry which is preliminary data.</text>
</comment>
<proteinExistence type="predicted"/>
<name>A0A1A0H7B8_9ASCO</name>
<protein>
    <submittedName>
        <fullName evidence="1">Uncharacterized protein</fullName>
    </submittedName>
</protein>